<dbReference type="Pfam" id="PF06544">
    <property type="entry name" value="Prp3_C"/>
    <property type="match status" value="1"/>
</dbReference>
<keyword evidence="2" id="KW-0812">Transmembrane</keyword>
<evidence type="ECO:0000313" key="5">
    <source>
        <dbReference type="Proteomes" id="UP000313359"/>
    </source>
</evidence>
<dbReference type="InterPro" id="IPR010541">
    <property type="entry name" value="Prp3_C"/>
</dbReference>
<dbReference type="AlphaFoldDB" id="A0A5C2SMX2"/>
<reference evidence="4" key="1">
    <citation type="journal article" date="2018" name="Genome Biol. Evol.">
        <title>Genomics and development of Lentinus tigrinus, a white-rot wood-decaying mushroom with dimorphic fruiting bodies.</title>
        <authorList>
            <person name="Wu B."/>
            <person name="Xu Z."/>
            <person name="Knudson A."/>
            <person name="Carlson A."/>
            <person name="Chen N."/>
            <person name="Kovaka S."/>
            <person name="LaButti K."/>
            <person name="Lipzen A."/>
            <person name="Pennachio C."/>
            <person name="Riley R."/>
            <person name="Schakwitz W."/>
            <person name="Umezawa K."/>
            <person name="Ohm R.A."/>
            <person name="Grigoriev I.V."/>
            <person name="Nagy L.G."/>
            <person name="Gibbons J."/>
            <person name="Hibbett D."/>
        </authorList>
    </citation>
    <scope>NUCLEOTIDE SEQUENCE [LARGE SCALE GENOMIC DNA]</scope>
    <source>
        <strain evidence="4">ALCF2SS1-6</strain>
    </source>
</reference>
<dbReference type="InterPro" id="IPR059181">
    <property type="entry name" value="RWDD2A-B_C"/>
</dbReference>
<keyword evidence="2" id="KW-0472">Membrane</keyword>
<dbReference type="OrthoDB" id="432412at2759"/>
<dbReference type="PANTHER" id="PTHR15955:SF8">
    <property type="entry name" value="RWD DOMAIN-CONTAINING PROTEIN 2B-RELATED"/>
    <property type="match status" value="1"/>
</dbReference>
<dbReference type="InterPro" id="IPR017359">
    <property type="entry name" value="Phi-like"/>
</dbReference>
<gene>
    <name evidence="4" type="ORF">L227DRAFT_560490</name>
</gene>
<dbReference type="PANTHER" id="PTHR15955">
    <property type="entry name" value="RWD DOMAIN CONTAINING PROTEIN 2"/>
    <property type="match status" value="1"/>
</dbReference>
<feature type="transmembrane region" description="Helical" evidence="2">
    <location>
        <begin position="187"/>
        <end position="209"/>
    </location>
</feature>
<feature type="domain" description="Small nuclear ribonucleoprotein Prp3 C-terminal" evidence="3">
    <location>
        <begin position="495"/>
        <end position="554"/>
    </location>
</feature>
<protein>
    <recommendedName>
        <fullName evidence="3">Small nuclear ribonucleoprotein Prp3 C-terminal domain-containing protein</fullName>
    </recommendedName>
</protein>
<dbReference type="CDD" id="cd24163">
    <property type="entry name" value="RWDD2_C"/>
    <property type="match status" value="1"/>
</dbReference>
<dbReference type="Proteomes" id="UP000313359">
    <property type="component" value="Unassembled WGS sequence"/>
</dbReference>
<feature type="region of interest" description="Disordered" evidence="1">
    <location>
        <begin position="457"/>
        <end position="487"/>
    </location>
</feature>
<evidence type="ECO:0000256" key="2">
    <source>
        <dbReference type="SAM" id="Phobius"/>
    </source>
</evidence>
<feature type="transmembrane region" description="Helical" evidence="2">
    <location>
        <begin position="146"/>
        <end position="166"/>
    </location>
</feature>
<keyword evidence="2" id="KW-1133">Transmembrane helix</keyword>
<feature type="compositionally biased region" description="Low complexity" evidence="1">
    <location>
        <begin position="458"/>
        <end position="471"/>
    </location>
</feature>
<evidence type="ECO:0000313" key="4">
    <source>
        <dbReference type="EMBL" id="RPD64648.1"/>
    </source>
</evidence>
<feature type="transmembrane region" description="Helical" evidence="2">
    <location>
        <begin position="23"/>
        <end position="47"/>
    </location>
</feature>
<evidence type="ECO:0000259" key="3">
    <source>
        <dbReference type="Pfam" id="PF06544"/>
    </source>
</evidence>
<accession>A0A5C2SMX2</accession>
<organism evidence="4 5">
    <name type="scientific">Lentinus tigrinus ALCF2SS1-6</name>
    <dbReference type="NCBI Taxonomy" id="1328759"/>
    <lineage>
        <taxon>Eukaryota</taxon>
        <taxon>Fungi</taxon>
        <taxon>Dikarya</taxon>
        <taxon>Basidiomycota</taxon>
        <taxon>Agaricomycotina</taxon>
        <taxon>Agaricomycetes</taxon>
        <taxon>Polyporales</taxon>
        <taxon>Polyporaceae</taxon>
        <taxon>Lentinus</taxon>
    </lineage>
</organism>
<proteinExistence type="predicted"/>
<evidence type="ECO:0000256" key="1">
    <source>
        <dbReference type="SAM" id="MobiDB-lite"/>
    </source>
</evidence>
<feature type="compositionally biased region" description="Basic and acidic residues" evidence="1">
    <location>
        <begin position="472"/>
        <end position="486"/>
    </location>
</feature>
<keyword evidence="5" id="KW-1185">Reference proteome</keyword>
<name>A0A5C2SMX2_9APHY</name>
<sequence length="616" mass="69163">MNHMLTREASLQRTKRRFFLKSVVPLSLTSWLRWGSFIALLLSWIFLSHVVNSKNVELIDVTGDLKVDAIKVIKLGEATDTIRFGVWGYCRGDIKLEALGATWHLGALCKPHPVKLKIDIGSELADILDLENVVELVHTAEAMMDAFVKLHPFSVAMGVIGWLLSMSRRSVLKWRTKTIMHMPNPEWAFIPAAVGFISTVILSVCYLLLQLGPNEVNAFKIDFKLFDIVAKLEINPGNAGRREEVVPIVQLEELPPFRLALRHIQRRKQGQSQDLELPKASSTHLNTEQYELSGYSPSRSPSRRVNVHERFVPSPITMTPPRKILEELNLLKCSLLPGELLEFVVDSTSWTELLDSYSLDPDCDLPDRSQCPVPHFQLRLESSSDVWYDVVLSPNYGAEQACLPAISVKGDNLGRAEQERWQRVVANALESVHGSEYPLYELTSTYLFPQLHEALDKPATPAPTGSASTSASDREPSDAAADEKRTPSSARYHALFVSHHLKSPQKRRSLSQWSHELSLSGFAKVGYPGVIYCEGAREDVEDFVGRVKSMQWLALRLRFIEPAPPSERKELSEAGQRGRWAEFEKAGEVVEEMRRLGRESYVVEMGIGNAGNPPAK</sequence>
<dbReference type="STRING" id="1328759.A0A5C2SMX2"/>
<dbReference type="EMBL" id="ML122253">
    <property type="protein sequence ID" value="RPD64648.1"/>
    <property type="molecule type" value="Genomic_DNA"/>
</dbReference>